<evidence type="ECO:0000256" key="5">
    <source>
        <dbReference type="ARBA" id="ARBA00019973"/>
    </source>
</evidence>
<evidence type="ECO:0000256" key="9">
    <source>
        <dbReference type="ARBA" id="ARBA00048679"/>
    </source>
</evidence>
<evidence type="ECO:0000313" key="13">
    <source>
        <dbReference type="Proteomes" id="UP000803844"/>
    </source>
</evidence>
<evidence type="ECO:0000256" key="4">
    <source>
        <dbReference type="ARBA" id="ARBA00013948"/>
    </source>
</evidence>
<comment type="caution">
    <text evidence="12">The sequence shown here is derived from an EMBL/GenBank/DDBJ whole genome shotgun (WGS) entry which is preliminary data.</text>
</comment>
<gene>
    <name evidence="12" type="ORF">M406DRAFT_251224</name>
</gene>
<dbReference type="InterPro" id="IPR011009">
    <property type="entry name" value="Kinase-like_dom_sf"/>
</dbReference>
<feature type="compositionally biased region" description="Polar residues" evidence="10">
    <location>
        <begin position="7"/>
        <end position="22"/>
    </location>
</feature>
<feature type="compositionally biased region" description="Basic and acidic residues" evidence="10">
    <location>
        <begin position="378"/>
        <end position="388"/>
    </location>
</feature>
<dbReference type="PROSITE" id="PS50011">
    <property type="entry name" value="PROTEIN_KINASE_DOM"/>
    <property type="match status" value="1"/>
</dbReference>
<feature type="region of interest" description="Disordered" evidence="10">
    <location>
        <begin position="1"/>
        <end position="22"/>
    </location>
</feature>
<dbReference type="PANTHER" id="PTHR38248:SF2">
    <property type="entry name" value="FUNK1 11"/>
    <property type="match status" value="1"/>
</dbReference>
<dbReference type="Proteomes" id="UP000803844">
    <property type="component" value="Unassembled WGS sequence"/>
</dbReference>
<organism evidence="12 13">
    <name type="scientific">Cryphonectria parasitica (strain ATCC 38755 / EP155)</name>
    <dbReference type="NCBI Taxonomy" id="660469"/>
    <lineage>
        <taxon>Eukaryota</taxon>
        <taxon>Fungi</taxon>
        <taxon>Dikarya</taxon>
        <taxon>Ascomycota</taxon>
        <taxon>Pezizomycotina</taxon>
        <taxon>Sordariomycetes</taxon>
        <taxon>Sordariomycetidae</taxon>
        <taxon>Diaporthales</taxon>
        <taxon>Cryphonectriaceae</taxon>
        <taxon>Cryphonectria-Endothia species complex</taxon>
        <taxon>Cryphonectria</taxon>
    </lineage>
</organism>
<dbReference type="PANTHER" id="PTHR38248">
    <property type="entry name" value="FUNK1 6"/>
    <property type="match status" value="1"/>
</dbReference>
<reference evidence="12" key="1">
    <citation type="journal article" date="2020" name="Phytopathology">
        <title>Genome sequence of the chestnut blight fungus Cryphonectria parasitica EP155: A fundamental resource for an archetypical invasive plant pathogen.</title>
        <authorList>
            <person name="Crouch J.A."/>
            <person name="Dawe A."/>
            <person name="Aerts A."/>
            <person name="Barry K."/>
            <person name="Churchill A.C.L."/>
            <person name="Grimwood J."/>
            <person name="Hillman B."/>
            <person name="Milgroom M.G."/>
            <person name="Pangilinan J."/>
            <person name="Smith M."/>
            <person name="Salamov A."/>
            <person name="Schmutz J."/>
            <person name="Yadav J."/>
            <person name="Grigoriev I.V."/>
            <person name="Nuss D."/>
        </authorList>
    </citation>
    <scope>NUCLEOTIDE SEQUENCE</scope>
    <source>
        <strain evidence="12">EP155</strain>
    </source>
</reference>
<proteinExistence type="predicted"/>
<accession>A0A9P4Y884</accession>
<dbReference type="Pfam" id="PF17667">
    <property type="entry name" value="Pkinase_fungal"/>
    <property type="match status" value="1"/>
</dbReference>
<dbReference type="GeneID" id="63833880"/>
<evidence type="ECO:0000256" key="6">
    <source>
        <dbReference type="ARBA" id="ARBA00030980"/>
    </source>
</evidence>
<evidence type="ECO:0000256" key="2">
    <source>
        <dbReference type="ARBA" id="ARBA00011534"/>
    </source>
</evidence>
<comment type="catalytic activity">
    <reaction evidence="8">
        <text>L-threonyl-[protein] + ATP = O-phospho-L-threonyl-[protein] + ADP + H(+)</text>
        <dbReference type="Rhea" id="RHEA:46608"/>
        <dbReference type="Rhea" id="RHEA-COMP:11060"/>
        <dbReference type="Rhea" id="RHEA-COMP:11605"/>
        <dbReference type="ChEBI" id="CHEBI:15378"/>
        <dbReference type="ChEBI" id="CHEBI:30013"/>
        <dbReference type="ChEBI" id="CHEBI:30616"/>
        <dbReference type="ChEBI" id="CHEBI:61977"/>
        <dbReference type="ChEBI" id="CHEBI:456216"/>
        <dbReference type="EC" id="2.7.11.1"/>
    </reaction>
</comment>
<name>A0A9P4Y884_CRYP1</name>
<dbReference type="AlphaFoldDB" id="A0A9P4Y884"/>
<evidence type="ECO:0000256" key="1">
    <source>
        <dbReference type="ARBA" id="ARBA00003747"/>
    </source>
</evidence>
<dbReference type="PROSITE" id="PS00109">
    <property type="entry name" value="PROTEIN_KINASE_TYR"/>
    <property type="match status" value="1"/>
</dbReference>
<dbReference type="InterPro" id="IPR000719">
    <property type="entry name" value="Prot_kinase_dom"/>
</dbReference>
<evidence type="ECO:0000256" key="7">
    <source>
        <dbReference type="ARBA" id="ARBA00033194"/>
    </source>
</evidence>
<feature type="non-terminal residue" evidence="12">
    <location>
        <position position="1"/>
    </location>
</feature>
<comment type="function">
    <text evidence="1">Component of the EKC/KEOPS complex that is required for the formation of a threonylcarbamoyl group on adenosine at position 37 (t(6)A37) in tRNAs that read codons beginning with adenine. The complex is probably involved in the transfer of the threonylcarbamoyl moiety of threonylcarbamoyl-AMP (TC-AMP) to the N6 group of A37. BUD32 has ATPase activity in the context of the EKC/KEOPS complex and likely plays a supporting role to the catalytic subunit KAE1. The EKC/KEOPS complex also promotes both telomere uncapping and telomere elongation. The complex is required for efficient recruitment of transcriptional coactivators.</text>
</comment>
<protein>
    <recommendedName>
        <fullName evidence="5">EKC/KEOPS complex subunit BUD32</fullName>
        <ecNumber evidence="3">2.7.11.1</ecNumber>
    </recommendedName>
    <alternativeName>
        <fullName evidence="6 7">Atypical Serine/threonine protein kinase BUD32</fullName>
    </alternativeName>
    <alternativeName>
        <fullName evidence="4">EKC/KEOPS complex subunit bud32</fullName>
    </alternativeName>
</protein>
<dbReference type="SUPFAM" id="SSF56112">
    <property type="entry name" value="Protein kinase-like (PK-like)"/>
    <property type="match status" value="1"/>
</dbReference>
<feature type="region of interest" description="Disordered" evidence="10">
    <location>
        <begin position="377"/>
        <end position="426"/>
    </location>
</feature>
<dbReference type="OrthoDB" id="5584477at2759"/>
<dbReference type="GO" id="GO:0004674">
    <property type="term" value="F:protein serine/threonine kinase activity"/>
    <property type="evidence" value="ECO:0007669"/>
    <property type="project" value="UniProtKB-EC"/>
</dbReference>
<comment type="catalytic activity">
    <reaction evidence="9">
        <text>L-seryl-[protein] + ATP = O-phospho-L-seryl-[protein] + ADP + H(+)</text>
        <dbReference type="Rhea" id="RHEA:17989"/>
        <dbReference type="Rhea" id="RHEA-COMP:9863"/>
        <dbReference type="Rhea" id="RHEA-COMP:11604"/>
        <dbReference type="ChEBI" id="CHEBI:15378"/>
        <dbReference type="ChEBI" id="CHEBI:29999"/>
        <dbReference type="ChEBI" id="CHEBI:30616"/>
        <dbReference type="ChEBI" id="CHEBI:83421"/>
        <dbReference type="ChEBI" id="CHEBI:456216"/>
        <dbReference type="EC" id="2.7.11.1"/>
    </reaction>
</comment>
<dbReference type="InterPro" id="IPR008266">
    <property type="entry name" value="Tyr_kinase_AS"/>
</dbReference>
<sequence length="665" mass="74478">APRTPPRSVSTPASATPVVRSTSSFQGKEQTKKILDQALLYELNGTIFRGVNGFFEKYFEGQSWTEQCRTIYQSISARHVDGQWADFPDPPTQKDVWAWLLQFQEDFLVGAPSTYHSAPSTSALMGGEASRQLDIFLKPRSVDTPKHDWKDILVLGEHKQSHPGPKTLLLQLSRYMRDLFTSQPTRRFAHGFFLHGTKMELWVFDRSGPYSSGEFDIHEEPDKFILSLAGYAFMSDEELGLDTFTNCRGSKRTITLTSDVHGKKRKLQLDQEPFVKQRAVVCRGTTCFRTTDHNNVVKFSWTSNKRPPEADHLRLAYEKGVEGIAQFVGYQRITSIADLRSGLVFGRPWTIHGAAGAELTSSRSLTSQSLQLQQLARQESHDSRKRASVDSQNVATAKRQKSNSHSSGLRYELKPDAPGSLYDRSSDPYDNRQLGCLAISPAGRGLNSFTTISELLTALRDAIRAHRSLYLTGKILHRDISENNIIITDPRCANGFTGMLIDLDLAKQIGSGRSGARYQTGTMEFMAIEVLRNAGHTFRHDLESFFYVLLWVCGCRAWERGFLCDPKARPPSDVWKTWYMGSFDDIALSKQGHMHADSFEVLLAHFPPSLACVKPLCSGLRRILFPISAEGKLYIGTPPEPGPLYDATIKEFDNAISGIASHPNS</sequence>
<dbReference type="Gene3D" id="1.10.510.10">
    <property type="entry name" value="Transferase(Phosphotransferase) domain 1"/>
    <property type="match status" value="1"/>
</dbReference>
<evidence type="ECO:0000256" key="8">
    <source>
        <dbReference type="ARBA" id="ARBA00047899"/>
    </source>
</evidence>
<dbReference type="GO" id="GO:0005524">
    <property type="term" value="F:ATP binding"/>
    <property type="evidence" value="ECO:0007669"/>
    <property type="project" value="InterPro"/>
</dbReference>
<dbReference type="InterPro" id="IPR040976">
    <property type="entry name" value="Pkinase_fungal"/>
</dbReference>
<feature type="domain" description="Protein kinase" evidence="11">
    <location>
        <begin position="330"/>
        <end position="665"/>
    </location>
</feature>
<evidence type="ECO:0000259" key="11">
    <source>
        <dbReference type="PROSITE" id="PS50011"/>
    </source>
</evidence>
<evidence type="ECO:0000256" key="3">
    <source>
        <dbReference type="ARBA" id="ARBA00012513"/>
    </source>
</evidence>
<dbReference type="RefSeq" id="XP_040779226.1">
    <property type="nucleotide sequence ID" value="XM_040916751.1"/>
</dbReference>
<evidence type="ECO:0000313" key="12">
    <source>
        <dbReference type="EMBL" id="KAF3768265.1"/>
    </source>
</evidence>
<dbReference type="EMBL" id="MU032345">
    <property type="protein sequence ID" value="KAF3768265.1"/>
    <property type="molecule type" value="Genomic_DNA"/>
</dbReference>
<comment type="subunit">
    <text evidence="2">Component of the EKC/KEOPS complex composed of at least BUD32, CGI121, GON7, KAE1 and PCC1; the whole complex dimerizes.</text>
</comment>
<evidence type="ECO:0000256" key="10">
    <source>
        <dbReference type="SAM" id="MobiDB-lite"/>
    </source>
</evidence>
<keyword evidence="13" id="KW-1185">Reference proteome</keyword>
<dbReference type="EC" id="2.7.11.1" evidence="3"/>